<protein>
    <submittedName>
        <fullName evidence="1">Uncharacterized protein</fullName>
    </submittedName>
</protein>
<sequence>MPAEGTFADILASLSLSKLFPGTDGDFVKQLLPFVIYTKARWAIWHPETNALSLKHFTNLVNPGVHF</sequence>
<dbReference type="EMBL" id="SRRZ01000112">
    <property type="protein sequence ID" value="NQE37088.1"/>
    <property type="molecule type" value="Genomic_DNA"/>
</dbReference>
<accession>A0ABX2D3M1</accession>
<evidence type="ECO:0000313" key="1">
    <source>
        <dbReference type="EMBL" id="NQE37088.1"/>
    </source>
</evidence>
<gene>
    <name evidence="1" type="ORF">E5S67_04856</name>
</gene>
<organism evidence="1 2">
    <name type="scientific">Microcoleus asticus IPMA8</name>
    <dbReference type="NCBI Taxonomy" id="2563858"/>
    <lineage>
        <taxon>Bacteria</taxon>
        <taxon>Bacillati</taxon>
        <taxon>Cyanobacteriota</taxon>
        <taxon>Cyanophyceae</taxon>
        <taxon>Oscillatoriophycideae</taxon>
        <taxon>Oscillatoriales</taxon>
        <taxon>Microcoleaceae</taxon>
        <taxon>Microcoleus</taxon>
        <taxon>Microcoleus asticus</taxon>
    </lineage>
</organism>
<name>A0ABX2D3M1_9CYAN</name>
<proteinExistence type="predicted"/>
<comment type="caution">
    <text evidence="1">The sequence shown here is derived from an EMBL/GenBank/DDBJ whole genome shotgun (WGS) entry which is preliminary data.</text>
</comment>
<evidence type="ECO:0000313" key="2">
    <source>
        <dbReference type="Proteomes" id="UP000702425"/>
    </source>
</evidence>
<dbReference type="Proteomes" id="UP000702425">
    <property type="component" value="Unassembled WGS sequence"/>
</dbReference>
<reference evidence="1 2" key="1">
    <citation type="journal article" date="2020" name="Sci. Rep.">
        <title>A novel cyanobacterial geosmin producer, revising GeoA distribution and dispersion patterns in Bacteria.</title>
        <authorList>
            <person name="Churro C."/>
            <person name="Semedo-Aguiar A.P."/>
            <person name="Silva A.D."/>
            <person name="Pereira-Leal J.B."/>
            <person name="Leite R.B."/>
        </authorList>
    </citation>
    <scope>NUCLEOTIDE SEQUENCE [LARGE SCALE GENOMIC DNA]</scope>
    <source>
        <strain evidence="1 2">IPMA8</strain>
    </source>
</reference>
<keyword evidence="2" id="KW-1185">Reference proteome</keyword>